<dbReference type="Pfam" id="PF00534">
    <property type="entry name" value="Glycos_transf_1"/>
    <property type="match status" value="1"/>
</dbReference>
<accession>A0A6J5FAQ2</accession>
<name>A0A6J5FAQ2_9BURK</name>
<evidence type="ECO:0000259" key="2">
    <source>
        <dbReference type="Pfam" id="PF00534"/>
    </source>
</evidence>
<dbReference type="SUPFAM" id="SSF53756">
    <property type="entry name" value="UDP-Glycosyltransferase/glycogen phosphorylase"/>
    <property type="match status" value="1"/>
</dbReference>
<dbReference type="EMBL" id="CADIKL010000001">
    <property type="protein sequence ID" value="CAB3776388.1"/>
    <property type="molecule type" value="Genomic_DNA"/>
</dbReference>
<keyword evidence="1" id="KW-0808">Transferase</keyword>
<dbReference type="InterPro" id="IPR001296">
    <property type="entry name" value="Glyco_trans_1"/>
</dbReference>
<protein>
    <recommendedName>
        <fullName evidence="2">Glycosyl transferase family 1 domain-containing protein</fullName>
    </recommendedName>
</protein>
<proteinExistence type="predicted"/>
<dbReference type="GO" id="GO:0016757">
    <property type="term" value="F:glycosyltransferase activity"/>
    <property type="evidence" value="ECO:0007669"/>
    <property type="project" value="InterPro"/>
</dbReference>
<evidence type="ECO:0000313" key="3">
    <source>
        <dbReference type="EMBL" id="CAB3776388.1"/>
    </source>
</evidence>
<dbReference type="GO" id="GO:0009103">
    <property type="term" value="P:lipopolysaccharide biosynthetic process"/>
    <property type="evidence" value="ECO:0007669"/>
    <property type="project" value="TreeGrafter"/>
</dbReference>
<sequence length="322" mass="35753">MSSPRVLITTYHQAFFVRGGGEYEIYSIADSLKQRGMIVDIYGPYSRSLEDYDVVLHFSVHGGGLELLREVKAGGKPIALWPNLWVRNPAEVPPSLVNAHVELADAVIFKSASEEQHFRKRFSLPNEKARRVALGADAVYLRSAPHGLFKSLYGIENYALWFGVIEPNKNQLAACRVLREKGIPCVFVGRSREDAYFKACREAAGENVLFLKGLPQKSEIVRAALQEALFYIEVSHEPPGLSAIEAGLSGCRLLLSDSDWSREHFGDRAVYADPTDEADIARGVDDVLAQSAGQRILADELRRFCLPEAIDPLIDILRGVAR</sequence>
<dbReference type="Gene3D" id="3.40.50.2000">
    <property type="entry name" value="Glycogen Phosphorylase B"/>
    <property type="match status" value="1"/>
</dbReference>
<dbReference type="PANTHER" id="PTHR46401:SF2">
    <property type="entry name" value="GLYCOSYLTRANSFERASE WBBK-RELATED"/>
    <property type="match status" value="1"/>
</dbReference>
<dbReference type="RefSeq" id="WP_246282171.1">
    <property type="nucleotide sequence ID" value="NZ_CADIKL010000001.1"/>
</dbReference>
<dbReference type="PANTHER" id="PTHR46401">
    <property type="entry name" value="GLYCOSYLTRANSFERASE WBBK-RELATED"/>
    <property type="match status" value="1"/>
</dbReference>
<evidence type="ECO:0000313" key="4">
    <source>
        <dbReference type="Proteomes" id="UP000494119"/>
    </source>
</evidence>
<dbReference type="AlphaFoldDB" id="A0A6J5FAQ2"/>
<gene>
    <name evidence="3" type="ORF">LMG28688_00222</name>
</gene>
<organism evidence="3 4">
    <name type="scientific">Paraburkholderia caffeinitolerans</name>
    <dbReference type="NCBI Taxonomy" id="1723730"/>
    <lineage>
        <taxon>Bacteria</taxon>
        <taxon>Pseudomonadati</taxon>
        <taxon>Pseudomonadota</taxon>
        <taxon>Betaproteobacteria</taxon>
        <taxon>Burkholderiales</taxon>
        <taxon>Burkholderiaceae</taxon>
        <taxon>Paraburkholderia</taxon>
    </lineage>
</organism>
<dbReference type="Proteomes" id="UP000494119">
    <property type="component" value="Unassembled WGS sequence"/>
</dbReference>
<reference evidence="3 4" key="1">
    <citation type="submission" date="2020-04" db="EMBL/GenBank/DDBJ databases">
        <authorList>
            <person name="De Canck E."/>
        </authorList>
    </citation>
    <scope>NUCLEOTIDE SEQUENCE [LARGE SCALE GENOMIC DNA]</scope>
    <source>
        <strain evidence="3 4">LMG 28688</strain>
    </source>
</reference>
<keyword evidence="4" id="KW-1185">Reference proteome</keyword>
<evidence type="ECO:0000256" key="1">
    <source>
        <dbReference type="ARBA" id="ARBA00022679"/>
    </source>
</evidence>
<feature type="domain" description="Glycosyl transferase family 1" evidence="2">
    <location>
        <begin position="156"/>
        <end position="291"/>
    </location>
</feature>